<protein>
    <submittedName>
        <fullName evidence="2">Uncharacterized protein</fullName>
    </submittedName>
</protein>
<dbReference type="Gramene" id="KCW81991">
    <property type="protein sequence ID" value="KCW81991"/>
    <property type="gene ID" value="EUGRSUZ_C03359"/>
</dbReference>
<evidence type="ECO:0000256" key="1">
    <source>
        <dbReference type="SAM" id="MobiDB-lite"/>
    </source>
</evidence>
<feature type="region of interest" description="Disordered" evidence="1">
    <location>
        <begin position="62"/>
        <end position="90"/>
    </location>
</feature>
<accession>A0A059CV10</accession>
<sequence>MQKQPIRDFDCAFQNQPMRGEEEGNSPVERETHGPRPGPQQAGILLQPVPLLLLRAVDPAQVRRDLPRDRAAQRQGQRPVSGGEPGAARE</sequence>
<reference evidence="2" key="1">
    <citation type="submission" date="2013-07" db="EMBL/GenBank/DDBJ databases">
        <title>The genome of Eucalyptus grandis.</title>
        <authorList>
            <person name="Schmutz J."/>
            <person name="Hayes R."/>
            <person name="Myburg A."/>
            <person name="Tuskan G."/>
            <person name="Grattapaglia D."/>
            <person name="Rokhsar D.S."/>
        </authorList>
    </citation>
    <scope>NUCLEOTIDE SEQUENCE</scope>
    <source>
        <tissue evidence="2">Leaf extractions</tissue>
    </source>
</reference>
<feature type="compositionally biased region" description="Basic and acidic residues" evidence="1">
    <location>
        <begin position="1"/>
        <end position="10"/>
    </location>
</feature>
<dbReference type="EMBL" id="KK198755">
    <property type="protein sequence ID" value="KCW81991.1"/>
    <property type="molecule type" value="Genomic_DNA"/>
</dbReference>
<feature type="compositionally biased region" description="Basic and acidic residues" evidence="1">
    <location>
        <begin position="62"/>
        <end position="72"/>
    </location>
</feature>
<evidence type="ECO:0000313" key="2">
    <source>
        <dbReference type="EMBL" id="KCW81991.1"/>
    </source>
</evidence>
<name>A0A059CV10_EUCGR</name>
<dbReference type="AlphaFoldDB" id="A0A059CV10"/>
<organism evidence="2">
    <name type="scientific">Eucalyptus grandis</name>
    <name type="common">Flooded gum</name>
    <dbReference type="NCBI Taxonomy" id="71139"/>
    <lineage>
        <taxon>Eukaryota</taxon>
        <taxon>Viridiplantae</taxon>
        <taxon>Streptophyta</taxon>
        <taxon>Embryophyta</taxon>
        <taxon>Tracheophyta</taxon>
        <taxon>Spermatophyta</taxon>
        <taxon>Magnoliopsida</taxon>
        <taxon>eudicotyledons</taxon>
        <taxon>Gunneridae</taxon>
        <taxon>Pentapetalae</taxon>
        <taxon>rosids</taxon>
        <taxon>malvids</taxon>
        <taxon>Myrtales</taxon>
        <taxon>Myrtaceae</taxon>
        <taxon>Myrtoideae</taxon>
        <taxon>Eucalypteae</taxon>
        <taxon>Eucalyptus</taxon>
    </lineage>
</organism>
<proteinExistence type="predicted"/>
<gene>
    <name evidence="2" type="ORF">EUGRSUZ_C03359</name>
</gene>
<feature type="region of interest" description="Disordered" evidence="1">
    <location>
        <begin position="1"/>
        <end position="44"/>
    </location>
</feature>
<dbReference type="InParanoid" id="A0A059CV10"/>